<evidence type="ECO:0000256" key="4">
    <source>
        <dbReference type="ARBA" id="ARBA00022989"/>
    </source>
</evidence>
<evidence type="ECO:0000313" key="7">
    <source>
        <dbReference type="EMBL" id="KAA0977130.1"/>
    </source>
</evidence>
<evidence type="ECO:0000256" key="6">
    <source>
        <dbReference type="SAM" id="Phobius"/>
    </source>
</evidence>
<dbReference type="RefSeq" id="WP_149619514.1">
    <property type="nucleotide sequence ID" value="NZ_VOBL01000008.1"/>
</dbReference>
<feature type="transmembrane region" description="Helical" evidence="6">
    <location>
        <begin position="363"/>
        <end position="384"/>
    </location>
</feature>
<feature type="transmembrane region" description="Helical" evidence="6">
    <location>
        <begin position="67"/>
        <end position="89"/>
    </location>
</feature>
<feature type="transmembrane region" description="Helical" evidence="6">
    <location>
        <begin position="149"/>
        <end position="167"/>
    </location>
</feature>
<comment type="subcellular location">
    <subcellularLocation>
        <location evidence="1">Membrane</location>
        <topology evidence="1">Multi-pass membrane protein</topology>
    </subcellularLocation>
</comment>
<feature type="transmembrane region" description="Helical" evidence="6">
    <location>
        <begin position="405"/>
        <end position="428"/>
    </location>
</feature>
<evidence type="ECO:0000256" key="5">
    <source>
        <dbReference type="ARBA" id="ARBA00023136"/>
    </source>
</evidence>
<dbReference type="EMBL" id="VOBL01000008">
    <property type="protein sequence ID" value="KAA0977130.1"/>
    <property type="molecule type" value="Genomic_DNA"/>
</dbReference>
<evidence type="ECO:0000256" key="1">
    <source>
        <dbReference type="ARBA" id="ARBA00004141"/>
    </source>
</evidence>
<name>A0A5B0EH25_9MICC</name>
<accession>A0A5B0EH25</accession>
<reference evidence="7 8" key="1">
    <citation type="submission" date="2019-07" db="EMBL/GenBank/DDBJ databases">
        <title>Analysis of the biochemical properties, biological activity and biotechnological potential of siderophores and biosurfactants produced by Antarctic psychrotolerant bacteria.</title>
        <authorList>
            <person name="Styczynski M."/>
            <person name="Krucon T."/>
            <person name="Decewicz P."/>
            <person name="Dziewit L."/>
        </authorList>
    </citation>
    <scope>NUCLEOTIDE SEQUENCE [LARGE SCALE GENOMIC DNA]</scope>
    <source>
        <strain evidence="7 8">ANT_H27</strain>
    </source>
</reference>
<dbReference type="GO" id="GO:0015209">
    <property type="term" value="F:cytosine transmembrane transporter activity"/>
    <property type="evidence" value="ECO:0007669"/>
    <property type="project" value="InterPro"/>
</dbReference>
<gene>
    <name evidence="7" type="ORF">FQ154_09525</name>
</gene>
<evidence type="ECO:0000256" key="2">
    <source>
        <dbReference type="ARBA" id="ARBA00008974"/>
    </source>
</evidence>
<dbReference type="OrthoDB" id="6083029at2"/>
<dbReference type="GO" id="GO:0005886">
    <property type="term" value="C:plasma membrane"/>
    <property type="evidence" value="ECO:0007669"/>
    <property type="project" value="TreeGrafter"/>
</dbReference>
<comment type="similarity">
    <text evidence="2">Belongs to the purine-cytosine permease (2.A.39) family.</text>
</comment>
<feature type="transmembrane region" description="Helical" evidence="6">
    <location>
        <begin position="440"/>
        <end position="460"/>
    </location>
</feature>
<dbReference type="AlphaFoldDB" id="A0A5B0EH25"/>
<feature type="transmembrane region" description="Helical" evidence="6">
    <location>
        <begin position="220"/>
        <end position="240"/>
    </location>
</feature>
<feature type="transmembrane region" description="Helical" evidence="6">
    <location>
        <begin position="35"/>
        <end position="61"/>
    </location>
</feature>
<feature type="transmembrane region" description="Helical" evidence="6">
    <location>
        <begin position="334"/>
        <end position="357"/>
    </location>
</feature>
<feature type="transmembrane region" description="Helical" evidence="6">
    <location>
        <begin position="110"/>
        <end position="129"/>
    </location>
</feature>
<dbReference type="PANTHER" id="PTHR30569:SF0">
    <property type="entry name" value="CYTOSINE PERMEASE"/>
    <property type="match status" value="1"/>
</dbReference>
<dbReference type="Gene3D" id="1.10.4160.10">
    <property type="entry name" value="Hydantoin permease"/>
    <property type="match status" value="1"/>
</dbReference>
<dbReference type="PANTHER" id="PTHR30569">
    <property type="entry name" value="CYTOSINE TRANSPORTER CODB"/>
    <property type="match status" value="1"/>
</dbReference>
<organism evidence="7 8">
    <name type="scientific">Paeniglutamicibacter gangotriensis</name>
    <dbReference type="NCBI Taxonomy" id="254787"/>
    <lineage>
        <taxon>Bacteria</taxon>
        <taxon>Bacillati</taxon>
        <taxon>Actinomycetota</taxon>
        <taxon>Actinomycetes</taxon>
        <taxon>Micrococcales</taxon>
        <taxon>Micrococcaceae</taxon>
        <taxon>Paeniglutamicibacter</taxon>
    </lineage>
</organism>
<comment type="caution">
    <text evidence="7">The sequence shown here is derived from an EMBL/GenBank/DDBJ whole genome shotgun (WGS) entry which is preliminary data.</text>
</comment>
<protein>
    <recommendedName>
        <fullName evidence="9">Cytosine permease</fullName>
    </recommendedName>
</protein>
<dbReference type="Proteomes" id="UP000323856">
    <property type="component" value="Unassembled WGS sequence"/>
</dbReference>
<dbReference type="InterPro" id="IPR001248">
    <property type="entry name" value="Pur-cyt_permease"/>
</dbReference>
<feature type="transmembrane region" description="Helical" evidence="6">
    <location>
        <begin position="252"/>
        <end position="275"/>
    </location>
</feature>
<feature type="transmembrane region" description="Helical" evidence="6">
    <location>
        <begin position="295"/>
        <end position="322"/>
    </location>
</feature>
<keyword evidence="4 6" id="KW-1133">Transmembrane helix</keyword>
<sequence>MKHTSQAPLETDGFPAEAAENGWPQPRSQRSWGSFAVFSTSVSTAIATWCFIIGGFAAYYLPAGQGTLAVLAGSLIGILFIVLACLPVSAKYGIDAVASAVPQMGTRGSMLAVVLIFLSTLGWNVYLFVLLGRAVQSIGSAFGLALPEWTIGAAGIAAVLVVLVLLRKGSAAVRNFSQGIAIVVLVLAFVIMFLLINSAGLENLLAAPAVAPDADLNVNWASAMEVLIASNLSWWAYTGAMVRNSPSARKSLWPVVLGLGLAVGVGSLTGLYGGLLVPDSGGDPTQFLVEIGGPIFGVIALLFIILANIGTAVVGVYAATVAVRQLPPVRRMSWVSSTLIAVVPALVLAGFFADAVFANFSVFLAFLGIAFAPICGMQIADYYFLRRQKYDVGSLYSTLPSSNYYYWRGFNPVGFTAFIAGVATYLYLLDPVTYSSRAPFSYTTASIPTVVVAGLVYWLGTKLILRPLHKGGYGSVKAKAGSDVV</sequence>
<keyword evidence="3 6" id="KW-0812">Transmembrane</keyword>
<dbReference type="Pfam" id="PF02133">
    <property type="entry name" value="Transp_cyt_pur"/>
    <property type="match status" value="1"/>
</dbReference>
<feature type="transmembrane region" description="Helical" evidence="6">
    <location>
        <begin position="179"/>
        <end position="200"/>
    </location>
</feature>
<evidence type="ECO:0008006" key="9">
    <source>
        <dbReference type="Google" id="ProtNLM"/>
    </source>
</evidence>
<evidence type="ECO:0000313" key="8">
    <source>
        <dbReference type="Proteomes" id="UP000323856"/>
    </source>
</evidence>
<proteinExistence type="inferred from homology"/>
<evidence type="ECO:0000256" key="3">
    <source>
        <dbReference type="ARBA" id="ARBA00022692"/>
    </source>
</evidence>
<keyword evidence="5 6" id="KW-0472">Membrane</keyword>
<dbReference type="InterPro" id="IPR030191">
    <property type="entry name" value="CodB"/>
</dbReference>